<comment type="catalytic activity">
    <reaction evidence="5">
        <text>O-phospho-L-tyrosyl-[protein] + H2O = L-tyrosyl-[protein] + phosphate</text>
        <dbReference type="Rhea" id="RHEA:10684"/>
        <dbReference type="Rhea" id="RHEA-COMP:10136"/>
        <dbReference type="Rhea" id="RHEA-COMP:20101"/>
        <dbReference type="ChEBI" id="CHEBI:15377"/>
        <dbReference type="ChEBI" id="CHEBI:43474"/>
        <dbReference type="ChEBI" id="CHEBI:46858"/>
        <dbReference type="ChEBI" id="CHEBI:61978"/>
        <dbReference type="EC" id="3.1.3.48"/>
    </reaction>
</comment>
<dbReference type="Pfam" id="PF01451">
    <property type="entry name" value="LMWPc"/>
    <property type="match status" value="1"/>
</dbReference>
<organism evidence="8 9">
    <name type="scientific">Paenibacillus thiaminolyticus</name>
    <name type="common">Bacillus thiaminolyticus</name>
    <dbReference type="NCBI Taxonomy" id="49283"/>
    <lineage>
        <taxon>Bacteria</taxon>
        <taxon>Bacillati</taxon>
        <taxon>Bacillota</taxon>
        <taxon>Bacilli</taxon>
        <taxon>Bacillales</taxon>
        <taxon>Paenibacillaceae</taxon>
        <taxon>Paenibacillus</taxon>
    </lineage>
</organism>
<feature type="active site" description="Proton donor" evidence="6">
    <location>
        <position position="126"/>
    </location>
</feature>
<proteinExistence type="inferred from homology"/>
<dbReference type="AlphaFoldDB" id="A0A3A3GLC3"/>
<name>A0A3A3GLC3_PANTH</name>
<dbReference type="Proteomes" id="UP000266177">
    <property type="component" value="Unassembled WGS sequence"/>
</dbReference>
<dbReference type="PANTHER" id="PTHR11717:SF7">
    <property type="entry name" value="LOW MOLECULAR WEIGHT PHOSPHOTYROSINE PROTEIN PHOSPHATASE"/>
    <property type="match status" value="1"/>
</dbReference>
<protein>
    <recommendedName>
        <fullName evidence="2">protein-tyrosine-phosphatase</fullName>
        <ecNumber evidence="2">3.1.3.48</ecNumber>
    </recommendedName>
</protein>
<dbReference type="InterPro" id="IPR036196">
    <property type="entry name" value="Ptyr_pPase_sf"/>
</dbReference>
<evidence type="ECO:0000256" key="6">
    <source>
        <dbReference type="PIRSR" id="PIRSR617867-1"/>
    </source>
</evidence>
<keyword evidence="4" id="KW-0904">Protein phosphatase</keyword>
<evidence type="ECO:0000259" key="7">
    <source>
        <dbReference type="SMART" id="SM00226"/>
    </source>
</evidence>
<evidence type="ECO:0000256" key="3">
    <source>
        <dbReference type="ARBA" id="ARBA00022801"/>
    </source>
</evidence>
<dbReference type="EC" id="3.1.3.48" evidence="2"/>
<dbReference type="FunFam" id="3.40.50.2300:FF:000113">
    <property type="entry name" value="Low molecular weight protein-tyrosine-phosphatase"/>
    <property type="match status" value="1"/>
</dbReference>
<dbReference type="GO" id="GO:0004725">
    <property type="term" value="F:protein tyrosine phosphatase activity"/>
    <property type="evidence" value="ECO:0007669"/>
    <property type="project" value="UniProtKB-EC"/>
</dbReference>
<dbReference type="SUPFAM" id="SSF52788">
    <property type="entry name" value="Phosphotyrosine protein phosphatases I"/>
    <property type="match status" value="1"/>
</dbReference>
<dbReference type="RefSeq" id="WP_119793133.1">
    <property type="nucleotide sequence ID" value="NZ_QYZD01000006.1"/>
</dbReference>
<accession>A0A3A3GLC3</accession>
<evidence type="ECO:0000256" key="2">
    <source>
        <dbReference type="ARBA" id="ARBA00013064"/>
    </source>
</evidence>
<gene>
    <name evidence="8" type="ORF">DQX05_09970</name>
</gene>
<dbReference type="PANTHER" id="PTHR11717">
    <property type="entry name" value="LOW MOLECULAR WEIGHT PROTEIN TYROSINE PHOSPHATASE"/>
    <property type="match status" value="1"/>
</dbReference>
<sequence>MVNVLFVCLGNICRSPMAEAIFRHEVKQAGLEHAITVDSAGTGDWHIGKPPHQGTRTILDERRISYEGMLGRQVRPGDFNDFTYIVCMDRSNEQNVLAWEGAEARQAQVMRFMTLLPEEQAEDVPDPYYTGNFDEVYRLIQAGCIQLLDKIVQEQGLDHGKSTEK</sequence>
<keyword evidence="3" id="KW-0378">Hydrolase</keyword>
<dbReference type="InterPro" id="IPR050438">
    <property type="entry name" value="LMW_PTPase"/>
</dbReference>
<evidence type="ECO:0000256" key="5">
    <source>
        <dbReference type="ARBA" id="ARBA00051722"/>
    </source>
</evidence>
<reference evidence="8 9" key="1">
    <citation type="submission" date="2018-09" db="EMBL/GenBank/DDBJ databases">
        <title>Paenibacillus SK2017-BO5.</title>
        <authorList>
            <person name="Piskunova J.V."/>
            <person name="Dubiley S.A."/>
            <person name="Severinov K.V."/>
        </authorList>
    </citation>
    <scope>NUCLEOTIDE SEQUENCE [LARGE SCALE GENOMIC DNA]</scope>
    <source>
        <strain evidence="8 9">BO5</strain>
    </source>
</reference>
<dbReference type="InterPro" id="IPR017867">
    <property type="entry name" value="Tyr_phospatase_low_mol_wt"/>
</dbReference>
<comment type="caution">
    <text evidence="8">The sequence shown here is derived from an EMBL/GenBank/DDBJ whole genome shotgun (WGS) entry which is preliminary data.</text>
</comment>
<evidence type="ECO:0000256" key="1">
    <source>
        <dbReference type="ARBA" id="ARBA00011063"/>
    </source>
</evidence>
<dbReference type="EMBL" id="QYZD01000006">
    <property type="protein sequence ID" value="RJG24634.1"/>
    <property type="molecule type" value="Genomic_DNA"/>
</dbReference>
<comment type="similarity">
    <text evidence="1">Belongs to the low molecular weight phosphotyrosine protein phosphatase family.</text>
</comment>
<feature type="domain" description="Phosphotyrosine protein phosphatase I" evidence="7">
    <location>
        <begin position="2"/>
        <end position="150"/>
    </location>
</feature>
<dbReference type="SMART" id="SM00226">
    <property type="entry name" value="LMWPc"/>
    <property type="match status" value="1"/>
</dbReference>
<dbReference type="CDD" id="cd16343">
    <property type="entry name" value="LMWPTP"/>
    <property type="match status" value="1"/>
</dbReference>
<feature type="active site" description="Nucleophile" evidence="6">
    <location>
        <position position="8"/>
    </location>
</feature>
<dbReference type="Gene3D" id="3.40.50.2300">
    <property type="match status" value="1"/>
</dbReference>
<feature type="active site" evidence="6">
    <location>
        <position position="14"/>
    </location>
</feature>
<evidence type="ECO:0000256" key="4">
    <source>
        <dbReference type="ARBA" id="ARBA00022912"/>
    </source>
</evidence>
<dbReference type="PRINTS" id="PR00719">
    <property type="entry name" value="LMWPTPASE"/>
</dbReference>
<evidence type="ECO:0000313" key="8">
    <source>
        <dbReference type="EMBL" id="RJG24634.1"/>
    </source>
</evidence>
<dbReference type="OrthoDB" id="9784339at2"/>
<evidence type="ECO:0000313" key="9">
    <source>
        <dbReference type="Proteomes" id="UP000266177"/>
    </source>
</evidence>
<dbReference type="InterPro" id="IPR023485">
    <property type="entry name" value="Ptyr_pPase"/>
</dbReference>